<dbReference type="FunFam" id="3.40.1170.60:FF:000006">
    <property type="entry name" value="DNA polymerase iota"/>
    <property type="match status" value="1"/>
</dbReference>
<protein>
    <submittedName>
        <fullName evidence="2">DNA polymerase iota subunit</fullName>
    </submittedName>
</protein>
<dbReference type="PROSITE" id="PS50173">
    <property type="entry name" value="UMUC"/>
    <property type="match status" value="1"/>
</dbReference>
<dbReference type="EMBL" id="MU006094">
    <property type="protein sequence ID" value="KAF2839564.1"/>
    <property type="molecule type" value="Genomic_DNA"/>
</dbReference>
<dbReference type="Gene3D" id="3.30.70.270">
    <property type="match status" value="1"/>
</dbReference>
<dbReference type="SUPFAM" id="SSF56672">
    <property type="entry name" value="DNA/RNA polymerases"/>
    <property type="match status" value="1"/>
</dbReference>
<dbReference type="InterPro" id="IPR043128">
    <property type="entry name" value="Rev_trsase/Diguanyl_cyclase"/>
</dbReference>
<dbReference type="InterPro" id="IPR001126">
    <property type="entry name" value="UmuC"/>
</dbReference>
<dbReference type="GO" id="GO:0070987">
    <property type="term" value="P:error-free translesion synthesis"/>
    <property type="evidence" value="ECO:0007669"/>
    <property type="project" value="UniProtKB-ARBA"/>
</dbReference>
<comment type="caution">
    <text evidence="2">The sequence shown here is derived from an EMBL/GenBank/DDBJ whole genome shotgun (WGS) entry which is preliminary data.</text>
</comment>
<dbReference type="InterPro" id="IPR036775">
    <property type="entry name" value="DNA_pol_Y-fam_lit_finger_sf"/>
</dbReference>
<dbReference type="GO" id="GO:0006281">
    <property type="term" value="P:DNA repair"/>
    <property type="evidence" value="ECO:0007669"/>
    <property type="project" value="InterPro"/>
</dbReference>
<dbReference type="AlphaFoldDB" id="A0A9P4VTH1"/>
<dbReference type="InterPro" id="IPR043502">
    <property type="entry name" value="DNA/RNA_pol_sf"/>
</dbReference>
<dbReference type="GO" id="GO:0003887">
    <property type="term" value="F:DNA-directed DNA polymerase activity"/>
    <property type="evidence" value="ECO:0007669"/>
    <property type="project" value="TreeGrafter"/>
</dbReference>
<organism evidence="2 3">
    <name type="scientific">Patellaria atrata CBS 101060</name>
    <dbReference type="NCBI Taxonomy" id="1346257"/>
    <lineage>
        <taxon>Eukaryota</taxon>
        <taxon>Fungi</taxon>
        <taxon>Dikarya</taxon>
        <taxon>Ascomycota</taxon>
        <taxon>Pezizomycotina</taxon>
        <taxon>Dothideomycetes</taxon>
        <taxon>Dothideomycetes incertae sedis</taxon>
        <taxon>Patellariales</taxon>
        <taxon>Patellariaceae</taxon>
        <taxon>Patellaria</taxon>
    </lineage>
</organism>
<reference evidence="2" key="1">
    <citation type="journal article" date="2020" name="Stud. Mycol.">
        <title>101 Dothideomycetes genomes: a test case for predicting lifestyles and emergence of pathogens.</title>
        <authorList>
            <person name="Haridas S."/>
            <person name="Albert R."/>
            <person name="Binder M."/>
            <person name="Bloem J."/>
            <person name="Labutti K."/>
            <person name="Salamov A."/>
            <person name="Andreopoulos B."/>
            <person name="Baker S."/>
            <person name="Barry K."/>
            <person name="Bills G."/>
            <person name="Bluhm B."/>
            <person name="Cannon C."/>
            <person name="Castanera R."/>
            <person name="Culley D."/>
            <person name="Daum C."/>
            <person name="Ezra D."/>
            <person name="Gonzalez J."/>
            <person name="Henrissat B."/>
            <person name="Kuo A."/>
            <person name="Liang C."/>
            <person name="Lipzen A."/>
            <person name="Lutzoni F."/>
            <person name="Magnuson J."/>
            <person name="Mondo S."/>
            <person name="Nolan M."/>
            <person name="Ohm R."/>
            <person name="Pangilinan J."/>
            <person name="Park H.-J."/>
            <person name="Ramirez L."/>
            <person name="Alfaro M."/>
            <person name="Sun H."/>
            <person name="Tritt A."/>
            <person name="Yoshinaga Y."/>
            <person name="Zwiers L.-H."/>
            <person name="Turgeon B."/>
            <person name="Goodwin S."/>
            <person name="Spatafora J."/>
            <person name="Crous P."/>
            <person name="Grigoriev I."/>
        </authorList>
    </citation>
    <scope>NUCLEOTIDE SEQUENCE</scope>
    <source>
        <strain evidence="2">CBS 101060</strain>
    </source>
</reference>
<dbReference type="Pfam" id="PF11799">
    <property type="entry name" value="IMS_C"/>
    <property type="match status" value="1"/>
</dbReference>
<dbReference type="InterPro" id="IPR017961">
    <property type="entry name" value="DNA_pol_Y-fam_little_finger"/>
</dbReference>
<dbReference type="OrthoDB" id="447129at2759"/>
<gene>
    <name evidence="2" type="ORF">M501DRAFT_932663</name>
</gene>
<dbReference type="PANTHER" id="PTHR46404:SF1">
    <property type="entry name" value="DNA POLYMERASE IOTA"/>
    <property type="match status" value="1"/>
</dbReference>
<name>A0A9P4VTH1_9PEZI</name>
<keyword evidence="3" id="KW-1185">Reference proteome</keyword>
<dbReference type="GO" id="GO:0003684">
    <property type="term" value="F:damaged DNA binding"/>
    <property type="evidence" value="ECO:0007669"/>
    <property type="project" value="InterPro"/>
</dbReference>
<accession>A0A9P4VTH1</accession>
<dbReference type="PANTHER" id="PTHR46404">
    <property type="entry name" value="DNA POLYMERASE IOTA"/>
    <property type="match status" value="1"/>
</dbReference>
<evidence type="ECO:0000313" key="3">
    <source>
        <dbReference type="Proteomes" id="UP000799429"/>
    </source>
</evidence>
<evidence type="ECO:0000313" key="2">
    <source>
        <dbReference type="EMBL" id="KAF2839564.1"/>
    </source>
</evidence>
<proteinExistence type="predicted"/>
<dbReference type="Gene3D" id="3.30.1490.100">
    <property type="entry name" value="DNA polymerase, Y-family, little finger domain"/>
    <property type="match status" value="1"/>
</dbReference>
<sequence length="622" mass="69560">MSGHNSLSPNRSSFDAKDDRVIIHFDYDCFYASVLEAENPSLKSLPLAVQQKQIVVTCNYEARRRGLKKLQLIKEAKRICPEVVIVLGEDLTKFRNVSKDLYNFLREYSWNGKAERLGFDEVFLDISDIVDYNIGLLNTNDLTNSFFCLSRDDPTVGFCYDASIFAGHAFPSQQRDSYTTPLDPLRLKLHLGSHFAQFVRHQLEEQKGYTSTVGISTTKLLAKLVGNQNKPKGQTVLLPPYNESNDQESNVIAFLNAHDIGKIPGIGFKLAQKIRAHVLQRPADSDNGLIYGETKEDKVSVRDVRTCSNIGPDVLEKLLAGPGAPRGIGLQIWALLHGADADEVGQARELPRQISIEDSYIRLDSIDQVTKELTTLAKSLINRMHLDLLEEDDENAASKTAEYSIPATNIILKNRKWLTHPKTLRLSTRARPAMNTDGSHAHNSARVSRSAPLPNFIFALTESLELLAERLVKEALLPLFRKLHPDKGGWTLRNLNVAVTNMMDTGSDSKAATGRDIGKMFKRQNEILKEWTIGDRDAPPDFTQKEHVDVVDRTHCSKDVAMITSMQGSEDFLLSSQQTQDGDVWETDEDMDGQSFSACNTCGAMMPAFAMVAHERFHLLGE</sequence>
<dbReference type="Gene3D" id="3.40.1170.60">
    <property type="match status" value="1"/>
</dbReference>
<dbReference type="Proteomes" id="UP000799429">
    <property type="component" value="Unassembled WGS sequence"/>
</dbReference>
<evidence type="ECO:0000259" key="1">
    <source>
        <dbReference type="PROSITE" id="PS50173"/>
    </source>
</evidence>
<dbReference type="Pfam" id="PF00817">
    <property type="entry name" value="IMS"/>
    <property type="match status" value="1"/>
</dbReference>
<feature type="domain" description="UmuC" evidence="1">
    <location>
        <begin position="22"/>
        <end position="267"/>
    </location>
</feature>